<sequence length="307" mass="34088">MAVQQETAVSVQELKIVPVAGLIGAEVRGVKLSADLDPAIVRVIRDAWLNYKVLFFREQHHLDDAGQEALATLFGSPVAHPTVPIKDGTTYVLELNSAGHGGRADSWHTDVTFVDAYPQASILRAIVVPAAGGDTVWANTAAAYESLPAELKELADRLWALHSNDYDYAAKRPKAAEGELQRQRDVFTSTLYETEHPVVHVHPETGERHLLLGHFVKKILGVTSSQSAQLFSLLQEHVIRLEHTVRWRWQPGDVAIWDNRATQHYAINDYGDQHRVVRRVTVDGGVPVGIDGRRSVTRKKQKKQSAD</sequence>
<organism evidence="8 9">
    <name type="scientific">Paenibacillus chartarius</name>
    <dbReference type="NCBI Taxonomy" id="747481"/>
    <lineage>
        <taxon>Bacteria</taxon>
        <taxon>Bacillati</taxon>
        <taxon>Bacillota</taxon>
        <taxon>Bacilli</taxon>
        <taxon>Bacillales</taxon>
        <taxon>Paenibacillaceae</taxon>
        <taxon>Paenibacillus</taxon>
    </lineage>
</organism>
<feature type="domain" description="TauD/TfdA-like" evidence="7">
    <location>
        <begin position="17"/>
        <end position="281"/>
    </location>
</feature>
<accession>A0ABV6DT92</accession>
<dbReference type="Proteomes" id="UP001589776">
    <property type="component" value="Unassembled WGS sequence"/>
</dbReference>
<evidence type="ECO:0000256" key="6">
    <source>
        <dbReference type="ARBA" id="ARBA00023004"/>
    </source>
</evidence>
<evidence type="ECO:0000313" key="8">
    <source>
        <dbReference type="EMBL" id="MFC0215872.1"/>
    </source>
</evidence>
<keyword evidence="5" id="KW-0560">Oxidoreductase</keyword>
<dbReference type="PANTHER" id="PTHR30468">
    <property type="entry name" value="ALPHA-KETOGLUTARATE-DEPENDENT SULFONATE DIOXYGENASE"/>
    <property type="match status" value="1"/>
</dbReference>
<dbReference type="RefSeq" id="WP_377473477.1">
    <property type="nucleotide sequence ID" value="NZ_JBHLWN010000105.1"/>
</dbReference>
<keyword evidence="6" id="KW-0408">Iron</keyword>
<dbReference type="SUPFAM" id="SSF51197">
    <property type="entry name" value="Clavaminate synthase-like"/>
    <property type="match status" value="1"/>
</dbReference>
<keyword evidence="3" id="KW-0479">Metal-binding</keyword>
<dbReference type="InterPro" id="IPR003819">
    <property type="entry name" value="TauD/TfdA-like"/>
</dbReference>
<keyword evidence="4 8" id="KW-0223">Dioxygenase</keyword>
<dbReference type="EMBL" id="JBHLWN010000105">
    <property type="protein sequence ID" value="MFC0215872.1"/>
    <property type="molecule type" value="Genomic_DNA"/>
</dbReference>
<reference evidence="8 9" key="1">
    <citation type="submission" date="2024-09" db="EMBL/GenBank/DDBJ databases">
        <authorList>
            <person name="Sun Q."/>
            <person name="Mori K."/>
        </authorList>
    </citation>
    <scope>NUCLEOTIDE SEQUENCE [LARGE SCALE GENOMIC DNA]</scope>
    <source>
        <strain evidence="8 9">CCM 7759</strain>
    </source>
</reference>
<evidence type="ECO:0000256" key="3">
    <source>
        <dbReference type="ARBA" id="ARBA00022723"/>
    </source>
</evidence>
<gene>
    <name evidence="8" type="ORF">ACFFK0_26090</name>
</gene>
<dbReference type="PANTHER" id="PTHR30468:SF5">
    <property type="entry name" value="ALPHA-KETOGLUTARATE-DEPENDENT SULFATE ESTER DIOXYGENASE"/>
    <property type="match status" value="1"/>
</dbReference>
<dbReference type="GO" id="GO:0051213">
    <property type="term" value="F:dioxygenase activity"/>
    <property type="evidence" value="ECO:0007669"/>
    <property type="project" value="UniProtKB-KW"/>
</dbReference>
<evidence type="ECO:0000256" key="1">
    <source>
        <dbReference type="ARBA" id="ARBA00001954"/>
    </source>
</evidence>
<comment type="caution">
    <text evidence="8">The sequence shown here is derived from an EMBL/GenBank/DDBJ whole genome shotgun (WGS) entry which is preliminary data.</text>
</comment>
<evidence type="ECO:0000256" key="4">
    <source>
        <dbReference type="ARBA" id="ARBA00022964"/>
    </source>
</evidence>
<name>A0ABV6DT92_9BACL</name>
<dbReference type="Pfam" id="PF02668">
    <property type="entry name" value="TauD"/>
    <property type="match status" value="1"/>
</dbReference>
<proteinExistence type="inferred from homology"/>
<comment type="cofactor">
    <cofactor evidence="1">
        <name>Fe(2+)</name>
        <dbReference type="ChEBI" id="CHEBI:29033"/>
    </cofactor>
</comment>
<dbReference type="InterPro" id="IPR051323">
    <property type="entry name" value="AtsK-like"/>
</dbReference>
<evidence type="ECO:0000313" key="9">
    <source>
        <dbReference type="Proteomes" id="UP001589776"/>
    </source>
</evidence>
<keyword evidence="9" id="KW-1185">Reference proteome</keyword>
<dbReference type="Gene3D" id="3.60.130.10">
    <property type="entry name" value="Clavaminate synthase-like"/>
    <property type="match status" value="1"/>
</dbReference>
<dbReference type="InterPro" id="IPR042098">
    <property type="entry name" value="TauD-like_sf"/>
</dbReference>
<evidence type="ECO:0000259" key="7">
    <source>
        <dbReference type="Pfam" id="PF02668"/>
    </source>
</evidence>
<protein>
    <submittedName>
        <fullName evidence="8">TauD/TfdA dioxygenase family protein</fullName>
    </submittedName>
</protein>
<evidence type="ECO:0000256" key="2">
    <source>
        <dbReference type="ARBA" id="ARBA00005896"/>
    </source>
</evidence>
<evidence type="ECO:0000256" key="5">
    <source>
        <dbReference type="ARBA" id="ARBA00023002"/>
    </source>
</evidence>
<comment type="similarity">
    <text evidence="2">Belongs to the TfdA dioxygenase family.</text>
</comment>